<dbReference type="AlphaFoldDB" id="A0A162MEF5"/>
<reference evidence="2 3" key="1">
    <citation type="submission" date="2016-03" db="EMBL/GenBank/DDBJ databases">
        <title>Draft genome sequence of Paenibacillus antarcticus CECT 5836.</title>
        <authorList>
            <person name="Shin S.-K."/>
            <person name="Yi H."/>
        </authorList>
    </citation>
    <scope>NUCLEOTIDE SEQUENCE [LARGE SCALE GENOMIC DNA]</scope>
    <source>
        <strain evidence="2 3">CECT 5836</strain>
    </source>
</reference>
<keyword evidence="3" id="KW-1185">Reference proteome</keyword>
<keyword evidence="1" id="KW-1133">Transmembrane helix</keyword>
<dbReference type="Proteomes" id="UP000077355">
    <property type="component" value="Unassembled WGS sequence"/>
</dbReference>
<protein>
    <submittedName>
        <fullName evidence="2">Uncharacterized protein</fullName>
    </submittedName>
</protein>
<evidence type="ECO:0000313" key="3">
    <source>
        <dbReference type="Proteomes" id="UP000077355"/>
    </source>
</evidence>
<dbReference type="RefSeq" id="WP_068646868.1">
    <property type="nucleotide sequence ID" value="NZ_CP043611.1"/>
</dbReference>
<keyword evidence="1" id="KW-0472">Membrane</keyword>
<proteinExistence type="predicted"/>
<dbReference type="EMBL" id="LVJI01000003">
    <property type="protein sequence ID" value="OAB47795.1"/>
    <property type="molecule type" value="Genomic_DNA"/>
</dbReference>
<evidence type="ECO:0000313" key="2">
    <source>
        <dbReference type="EMBL" id="OAB47795.1"/>
    </source>
</evidence>
<accession>A0A162MEF5</accession>
<sequence>MVKQRHGRSKKKKSVSWGLVLFEVIGWIVLAGMLLSIYNSSKTISVIVDSKPIAQLSADTTGIVRLEGLTASEKEITEQGTLRHTYALLQKELFYWGCGGRGGCDYKRDQGAIPKISGSISVNDIEVQADRYLFYKNWLPLDSGTVEPNHFFRIYEGGTTRPLMVEEHESTAYGYHAVTRGERITVIGNAVNGRIEPFSISVSKGNAVLIGDNIEQMVAKEKEARTFYIIIGFLDIMLLSPAMIGRLRRQKESKR</sequence>
<feature type="transmembrane region" description="Helical" evidence="1">
    <location>
        <begin position="20"/>
        <end position="38"/>
    </location>
</feature>
<evidence type="ECO:0000256" key="1">
    <source>
        <dbReference type="SAM" id="Phobius"/>
    </source>
</evidence>
<comment type="caution">
    <text evidence="2">The sequence shown here is derived from an EMBL/GenBank/DDBJ whole genome shotgun (WGS) entry which is preliminary data.</text>
</comment>
<feature type="transmembrane region" description="Helical" evidence="1">
    <location>
        <begin position="226"/>
        <end position="245"/>
    </location>
</feature>
<organism evidence="2 3">
    <name type="scientific">Paenibacillus antarcticus</name>
    <dbReference type="NCBI Taxonomy" id="253703"/>
    <lineage>
        <taxon>Bacteria</taxon>
        <taxon>Bacillati</taxon>
        <taxon>Bacillota</taxon>
        <taxon>Bacilli</taxon>
        <taxon>Bacillales</taxon>
        <taxon>Paenibacillaceae</taxon>
        <taxon>Paenibacillus</taxon>
    </lineage>
</organism>
<dbReference type="OrthoDB" id="2597925at2"/>
<name>A0A162MEF5_9BACL</name>
<keyword evidence="1" id="KW-0812">Transmembrane</keyword>
<gene>
    <name evidence="2" type="ORF">PBAT_04080</name>
</gene>